<dbReference type="InterPro" id="IPR029044">
    <property type="entry name" value="Nucleotide-diphossugar_trans"/>
</dbReference>
<dbReference type="PANTHER" id="PTHR43179">
    <property type="entry name" value="RHAMNOSYLTRANSFERASE WBBL"/>
    <property type="match status" value="1"/>
</dbReference>
<sequence>MAQAGVASSSAPVTLTVVIVSYNTRIMTLKALETLYQHTHATRFDCVVLDNASSDGSADAIASAFPQVQLIRAPQNLGFARGNNLAALDCASDYVLLLNPDTELQDEAIDRLIDFARLYPKAGIWGGRTVFANGALNIASCWARPTLVSLLFKATGVSTALTKNRFFNPEAYGGWARDTVRQVDIVVGCFLLIEASLWRRLGGFSPKYFMYGEDADLCLRARAFGYHPMITPNAQIVHHVGASTSRTEAKAIAVMTSRASLIRDHWPKSHRGAGIFLMWLWSATRYLATRPLIASNRADRRARAAHWAAVWTARKLWLQGYD</sequence>
<dbReference type="CDD" id="cd04186">
    <property type="entry name" value="GT_2_like_c"/>
    <property type="match status" value="1"/>
</dbReference>
<organism evidence="2">
    <name type="scientific">marine sediment metagenome</name>
    <dbReference type="NCBI Taxonomy" id="412755"/>
    <lineage>
        <taxon>unclassified sequences</taxon>
        <taxon>metagenomes</taxon>
        <taxon>ecological metagenomes</taxon>
    </lineage>
</organism>
<protein>
    <recommendedName>
        <fullName evidence="1">Glycosyltransferase 2-like domain-containing protein</fullName>
    </recommendedName>
</protein>
<evidence type="ECO:0000313" key="2">
    <source>
        <dbReference type="EMBL" id="KKN92490.1"/>
    </source>
</evidence>
<dbReference type="AlphaFoldDB" id="A0A0F9UGZ4"/>
<name>A0A0F9UGZ4_9ZZZZ</name>
<reference evidence="2" key="1">
    <citation type="journal article" date="2015" name="Nature">
        <title>Complex archaea that bridge the gap between prokaryotes and eukaryotes.</title>
        <authorList>
            <person name="Spang A."/>
            <person name="Saw J.H."/>
            <person name="Jorgensen S.L."/>
            <person name="Zaremba-Niedzwiedzka K."/>
            <person name="Martijn J."/>
            <person name="Lind A.E."/>
            <person name="van Eijk R."/>
            <person name="Schleper C."/>
            <person name="Guy L."/>
            <person name="Ettema T.J."/>
        </authorList>
    </citation>
    <scope>NUCLEOTIDE SEQUENCE</scope>
</reference>
<dbReference type="SUPFAM" id="SSF53448">
    <property type="entry name" value="Nucleotide-diphospho-sugar transferases"/>
    <property type="match status" value="1"/>
</dbReference>
<evidence type="ECO:0000259" key="1">
    <source>
        <dbReference type="Pfam" id="PF00535"/>
    </source>
</evidence>
<proteinExistence type="predicted"/>
<dbReference type="InterPro" id="IPR001173">
    <property type="entry name" value="Glyco_trans_2-like"/>
</dbReference>
<dbReference type="EMBL" id="LAZR01000094">
    <property type="protein sequence ID" value="KKN92490.1"/>
    <property type="molecule type" value="Genomic_DNA"/>
</dbReference>
<gene>
    <name evidence="2" type="ORF">LCGC14_0206480</name>
</gene>
<comment type="caution">
    <text evidence="2">The sequence shown here is derived from an EMBL/GenBank/DDBJ whole genome shotgun (WGS) entry which is preliminary data.</text>
</comment>
<accession>A0A0F9UGZ4</accession>
<dbReference type="PANTHER" id="PTHR43179:SF7">
    <property type="entry name" value="RHAMNOSYLTRANSFERASE WBBL"/>
    <property type="match status" value="1"/>
</dbReference>
<dbReference type="Pfam" id="PF00535">
    <property type="entry name" value="Glycos_transf_2"/>
    <property type="match status" value="1"/>
</dbReference>
<dbReference type="Gene3D" id="3.90.550.10">
    <property type="entry name" value="Spore Coat Polysaccharide Biosynthesis Protein SpsA, Chain A"/>
    <property type="match status" value="1"/>
</dbReference>
<feature type="domain" description="Glycosyltransferase 2-like" evidence="1">
    <location>
        <begin position="16"/>
        <end position="137"/>
    </location>
</feature>